<dbReference type="OMA" id="FGEACTI"/>
<dbReference type="AlphaFoldDB" id="A0A087T826"/>
<reference evidence="1 2" key="1">
    <citation type="submission" date="2013-11" db="EMBL/GenBank/DDBJ databases">
        <title>Genome sequencing of Stegodyphus mimosarum.</title>
        <authorList>
            <person name="Bechsgaard J."/>
        </authorList>
    </citation>
    <scope>NUCLEOTIDE SEQUENCE [LARGE SCALE GENOMIC DNA]</scope>
</reference>
<evidence type="ECO:0000313" key="2">
    <source>
        <dbReference type="Proteomes" id="UP000054359"/>
    </source>
</evidence>
<dbReference type="OrthoDB" id="6463183at2759"/>
<keyword evidence="2" id="KW-1185">Reference proteome</keyword>
<evidence type="ECO:0000313" key="1">
    <source>
        <dbReference type="EMBL" id="KFM61265.1"/>
    </source>
</evidence>
<dbReference type="EMBL" id="KK113885">
    <property type="protein sequence ID" value="KFM61265.1"/>
    <property type="molecule type" value="Genomic_DNA"/>
</dbReference>
<accession>A0A087T826</accession>
<organism evidence="1 2">
    <name type="scientific">Stegodyphus mimosarum</name>
    <name type="common">African social velvet spider</name>
    <dbReference type="NCBI Taxonomy" id="407821"/>
    <lineage>
        <taxon>Eukaryota</taxon>
        <taxon>Metazoa</taxon>
        <taxon>Ecdysozoa</taxon>
        <taxon>Arthropoda</taxon>
        <taxon>Chelicerata</taxon>
        <taxon>Arachnida</taxon>
        <taxon>Araneae</taxon>
        <taxon>Araneomorphae</taxon>
        <taxon>Entelegynae</taxon>
        <taxon>Eresoidea</taxon>
        <taxon>Eresidae</taxon>
        <taxon>Stegodyphus</taxon>
    </lineage>
</organism>
<name>A0A087T826_STEMI</name>
<gene>
    <name evidence="1" type="ORF">X975_02997</name>
</gene>
<sequence length="183" mass="20559">MTGSKGIIRNLLKQDISSILDDIQVLLNSSSAGTVSCTVVCDILRAIHQFLSTCEKLKKEDGHQSIFKLIPSINLCIDFATLNFAYQELIDGQFLSILYHFTQSFLNFDLHLPALSFAESLKSLFTASADCSDGKNMYAKSMYALLWNKALEMENNLKDYDVGFKLRCKAVEFLLLEKDCFSA</sequence>
<dbReference type="Proteomes" id="UP000054359">
    <property type="component" value="Unassembled WGS sequence"/>
</dbReference>
<feature type="non-terminal residue" evidence="1">
    <location>
        <position position="183"/>
    </location>
</feature>
<proteinExistence type="predicted"/>
<protein>
    <submittedName>
        <fullName evidence="1">Uncharacterized protein</fullName>
    </submittedName>
</protein>